<organism evidence="14 15">
    <name type="scientific">Geranomyces variabilis</name>
    <dbReference type="NCBI Taxonomy" id="109894"/>
    <lineage>
        <taxon>Eukaryota</taxon>
        <taxon>Fungi</taxon>
        <taxon>Fungi incertae sedis</taxon>
        <taxon>Chytridiomycota</taxon>
        <taxon>Chytridiomycota incertae sedis</taxon>
        <taxon>Chytridiomycetes</taxon>
        <taxon>Spizellomycetales</taxon>
        <taxon>Powellomycetaceae</taxon>
        <taxon>Geranomyces</taxon>
    </lineage>
</organism>
<comment type="similarity">
    <text evidence="2 10">Belongs to the COG6 family.</text>
</comment>
<keyword evidence="15" id="KW-1185">Reference proteome</keyword>
<dbReference type="EMBL" id="JADGJQ010000011">
    <property type="protein sequence ID" value="KAJ3181793.1"/>
    <property type="molecule type" value="Genomic_DNA"/>
</dbReference>
<evidence type="ECO:0000256" key="3">
    <source>
        <dbReference type="ARBA" id="ARBA00020973"/>
    </source>
</evidence>
<sequence length="675" mass="74848">MSAAVSAAAASLGAEGAASPSMQPRLNKSNPLSRKLSKTLDISLEDPQTLEALAALSEFYSENTLVARRSLRGDVERRVMATNERFLDVFDVVTRKVQLMEQEMQSMNACCKEMEEKLHQATNETSHLIKQTSELKAMSKRCSVRKSIVDVFLSRFTLTDTEVAVLTAPSQQVGIEFFDALKHLERISDDCKALLVTEHQEAGFEIMERMASFQETAFDKLFRWAQSECRSLNSDAPEVTASLRNAMSALKERPVLFQTCIDEVSNIRSSAMVRSFLDALTRGGAGGFPRPIEMHAPDPLRYVGDMLAWLHQAATEEREILEAVFDVKAIAQKRRNSVRGPDSIEESPLEALGGLHVADHEAIRRVLDKNMEGTCRPLKVRIEQVLASQEDPIVVYRLANLVQFYEGTLAGVLGEQAQLSLAIKEITKSSYKAFFVALNAHASQLLRLVQTPGADLLPPPAVRETVLQLREIMAIYDESLVVSDRREEDFAEILTALIDPLSQMCVLGAASLPAIENAIYSINCLLHIQAALNLYPFTKSQVDALEAQVAAQVDVLVNAEYATVIKESGLEDLTGEGVSLAELSADTVRDAMARFEQFLYSGSMEVSSSLSRLSSGRKLASRVTHRAFRMFVDAYREVHRKLVDPEGKHLPLSTPVRTVEEVETLLSLEHDDYVQ</sequence>
<dbReference type="Pfam" id="PF20653">
    <property type="entry name" value="COG6_C"/>
    <property type="match status" value="1"/>
</dbReference>
<dbReference type="GO" id="GO:0015031">
    <property type="term" value="P:protein transport"/>
    <property type="evidence" value="ECO:0007669"/>
    <property type="project" value="UniProtKB-KW"/>
</dbReference>
<comment type="subunit">
    <text evidence="10">Component of the conserved oligomeric Golgi complex.</text>
</comment>
<keyword evidence="6 10" id="KW-0333">Golgi apparatus</keyword>
<dbReference type="PANTHER" id="PTHR21506:SF0">
    <property type="entry name" value="CONSERVED OLIGOMERIC GOLGI COMPLEX SUBUNIT 6"/>
    <property type="match status" value="1"/>
</dbReference>
<dbReference type="SMART" id="SM01087">
    <property type="entry name" value="COG6"/>
    <property type="match status" value="1"/>
</dbReference>
<proteinExistence type="inferred from homology"/>
<accession>A0AAD5XU88</accession>
<feature type="domain" description="Conserved oligomeric complex COG6 N-terminal" evidence="12">
    <location>
        <begin position="56"/>
        <end position="167"/>
    </location>
</feature>
<dbReference type="Pfam" id="PF06419">
    <property type="entry name" value="COG6_N"/>
    <property type="match status" value="1"/>
</dbReference>
<evidence type="ECO:0000259" key="13">
    <source>
        <dbReference type="Pfam" id="PF20653"/>
    </source>
</evidence>
<keyword evidence="11" id="KW-0175">Coiled coil</keyword>
<evidence type="ECO:0000256" key="1">
    <source>
        <dbReference type="ARBA" id="ARBA00004395"/>
    </source>
</evidence>
<feature type="coiled-coil region" evidence="11">
    <location>
        <begin position="97"/>
        <end position="131"/>
    </location>
</feature>
<evidence type="ECO:0000256" key="7">
    <source>
        <dbReference type="ARBA" id="ARBA00023136"/>
    </source>
</evidence>
<dbReference type="InterPro" id="IPR010490">
    <property type="entry name" value="COG6"/>
</dbReference>
<comment type="subcellular location">
    <subcellularLocation>
        <location evidence="1 10">Golgi apparatus membrane</location>
        <topology evidence="1 10">Peripheral membrane protein</topology>
    </subcellularLocation>
</comment>
<evidence type="ECO:0000313" key="14">
    <source>
        <dbReference type="EMBL" id="KAJ3181793.1"/>
    </source>
</evidence>
<evidence type="ECO:0000259" key="12">
    <source>
        <dbReference type="Pfam" id="PF06419"/>
    </source>
</evidence>
<evidence type="ECO:0000256" key="10">
    <source>
        <dbReference type="RuleBase" id="RU365075"/>
    </source>
</evidence>
<evidence type="ECO:0000256" key="4">
    <source>
        <dbReference type="ARBA" id="ARBA00022448"/>
    </source>
</evidence>
<dbReference type="InterPro" id="IPR048368">
    <property type="entry name" value="COG6_N"/>
</dbReference>
<evidence type="ECO:0000256" key="9">
    <source>
        <dbReference type="ARBA" id="ARBA00043873"/>
    </source>
</evidence>
<evidence type="ECO:0000256" key="8">
    <source>
        <dbReference type="ARBA" id="ARBA00031348"/>
    </source>
</evidence>
<feature type="domain" description="Conserved Oligomeric Golgi complex subunit 6 C-terminal" evidence="13">
    <location>
        <begin position="200"/>
        <end position="666"/>
    </location>
</feature>
<gene>
    <name evidence="14" type="primary">COG6</name>
    <name evidence="14" type="ORF">HDU87_000811</name>
</gene>
<dbReference type="GO" id="GO:0000139">
    <property type="term" value="C:Golgi membrane"/>
    <property type="evidence" value="ECO:0007669"/>
    <property type="project" value="UniProtKB-SubCell"/>
</dbReference>
<dbReference type="InterPro" id="IPR048369">
    <property type="entry name" value="COG6_C"/>
</dbReference>
<comment type="function">
    <text evidence="9">Acts as a component of the peripheral membrane COG complex that is involved in intra-Golgi protein trafficking. COG is located at the cis-Golgi, and regulates tethering of retrograde intra-Golgi vesicles and possibly a number of other membrane trafficking events.</text>
</comment>
<evidence type="ECO:0000256" key="6">
    <source>
        <dbReference type="ARBA" id="ARBA00023034"/>
    </source>
</evidence>
<dbReference type="GO" id="GO:0006891">
    <property type="term" value="P:intra-Golgi vesicle-mediated transport"/>
    <property type="evidence" value="ECO:0007669"/>
    <property type="project" value="UniProtKB-UniRule"/>
</dbReference>
<keyword evidence="4 10" id="KW-0813">Transport</keyword>
<evidence type="ECO:0000256" key="2">
    <source>
        <dbReference type="ARBA" id="ARBA00011023"/>
    </source>
</evidence>
<comment type="caution">
    <text evidence="14">The sequence shown here is derived from an EMBL/GenBank/DDBJ whole genome shotgun (WGS) entry which is preliminary data.</text>
</comment>
<keyword evidence="5 10" id="KW-0653">Protein transport</keyword>
<dbReference type="PANTHER" id="PTHR21506">
    <property type="entry name" value="COMPONENT OF OLIGOMERIC GOLGI COMPLEX 6"/>
    <property type="match status" value="1"/>
</dbReference>
<comment type="function">
    <text evidence="10">Acts as component of the peripheral membrane COG complex that is involved in intra-Golgi protein trafficking. COG is located at the cis-Golgi, and regulates tethering of retrograde intra-Golgi vesicles and possibly a number of other membrane trafficking events.</text>
</comment>
<evidence type="ECO:0000256" key="11">
    <source>
        <dbReference type="SAM" id="Coils"/>
    </source>
</evidence>
<keyword evidence="7 10" id="KW-0472">Membrane</keyword>
<reference evidence="14" key="1">
    <citation type="submission" date="2020-05" db="EMBL/GenBank/DDBJ databases">
        <title>Phylogenomic resolution of chytrid fungi.</title>
        <authorList>
            <person name="Stajich J.E."/>
            <person name="Amses K."/>
            <person name="Simmons R."/>
            <person name="Seto K."/>
            <person name="Myers J."/>
            <person name="Bonds A."/>
            <person name="Quandt C.A."/>
            <person name="Barry K."/>
            <person name="Liu P."/>
            <person name="Grigoriev I."/>
            <person name="Longcore J.E."/>
            <person name="James T.Y."/>
        </authorList>
    </citation>
    <scope>NUCLEOTIDE SEQUENCE</scope>
    <source>
        <strain evidence="14">JEL0379</strain>
    </source>
</reference>
<dbReference type="GO" id="GO:0017119">
    <property type="term" value="C:Golgi transport complex"/>
    <property type="evidence" value="ECO:0007669"/>
    <property type="project" value="UniProtKB-UniRule"/>
</dbReference>
<dbReference type="AlphaFoldDB" id="A0AAD5XU88"/>
<evidence type="ECO:0000313" key="15">
    <source>
        <dbReference type="Proteomes" id="UP001212152"/>
    </source>
</evidence>
<protein>
    <recommendedName>
        <fullName evidence="3 10">Conserved oligomeric Golgi complex subunit 6</fullName>
        <shortName evidence="10">COG complex subunit 6</shortName>
    </recommendedName>
    <alternativeName>
        <fullName evidence="8 10">Component of oligomeric Golgi complex 6</fullName>
    </alternativeName>
</protein>
<evidence type="ECO:0000256" key="5">
    <source>
        <dbReference type="ARBA" id="ARBA00022927"/>
    </source>
</evidence>
<dbReference type="Proteomes" id="UP001212152">
    <property type="component" value="Unassembled WGS sequence"/>
</dbReference>
<name>A0AAD5XU88_9FUNG</name>